<dbReference type="SMART" id="SM00860">
    <property type="entry name" value="SMI1_KNR4"/>
    <property type="match status" value="1"/>
</dbReference>
<dbReference type="InterPro" id="IPR018958">
    <property type="entry name" value="Knr4/Smi1-like_dom"/>
</dbReference>
<reference evidence="3" key="1">
    <citation type="submission" date="2021-01" db="EMBL/GenBank/DDBJ databases">
        <title>Whole genome shotgun sequence of Virgisporangium aurantiacum NBRC 16421.</title>
        <authorList>
            <person name="Komaki H."/>
            <person name="Tamura T."/>
        </authorList>
    </citation>
    <scope>NUCLEOTIDE SEQUENCE</scope>
    <source>
        <strain evidence="3">NBRC 16421</strain>
    </source>
</reference>
<keyword evidence="1" id="KW-1133">Transmembrane helix</keyword>
<dbReference type="CDD" id="cd03109">
    <property type="entry name" value="DTBS"/>
    <property type="match status" value="1"/>
</dbReference>
<dbReference type="Gene3D" id="3.40.50.300">
    <property type="entry name" value="P-loop containing nucleotide triphosphate hydrolases"/>
    <property type="match status" value="1"/>
</dbReference>
<dbReference type="SUPFAM" id="SSF52540">
    <property type="entry name" value="P-loop containing nucleoside triphosphate hydrolases"/>
    <property type="match status" value="1"/>
</dbReference>
<dbReference type="EMBL" id="BOPG01000043">
    <property type="protein sequence ID" value="GIJ58823.1"/>
    <property type="molecule type" value="Genomic_DNA"/>
</dbReference>
<accession>A0A8J3ZCQ2</accession>
<keyword evidence="1" id="KW-0472">Membrane</keyword>
<evidence type="ECO:0000313" key="4">
    <source>
        <dbReference type="Proteomes" id="UP000612585"/>
    </source>
</evidence>
<evidence type="ECO:0000256" key="1">
    <source>
        <dbReference type="SAM" id="Phobius"/>
    </source>
</evidence>
<gene>
    <name evidence="3" type="ORF">Vau01_063390</name>
</gene>
<comment type="caution">
    <text evidence="3">The sequence shown here is derived from an EMBL/GenBank/DDBJ whole genome shotgun (WGS) entry which is preliminary data.</text>
</comment>
<keyword evidence="4" id="KW-1185">Reference proteome</keyword>
<dbReference type="AlphaFoldDB" id="A0A8J3ZCQ2"/>
<organism evidence="3 4">
    <name type="scientific">Virgisporangium aurantiacum</name>
    <dbReference type="NCBI Taxonomy" id="175570"/>
    <lineage>
        <taxon>Bacteria</taxon>
        <taxon>Bacillati</taxon>
        <taxon>Actinomycetota</taxon>
        <taxon>Actinomycetes</taxon>
        <taxon>Micromonosporales</taxon>
        <taxon>Micromonosporaceae</taxon>
        <taxon>Virgisporangium</taxon>
    </lineage>
</organism>
<name>A0A8J3ZCQ2_9ACTN</name>
<sequence length="458" mass="47360">MSWDGTRPWVVAAAGADAWITVAAALAASAGDRVAAVVMGPAEPVLLRSLAATFVAVPVASRADDVVRIAEALLPAHDRVLVTAPGGLMAPLDGGFTLADVAWALRAPVVVAADPGAANDVRLTLEVLERRHVPAAVVAIEPTDDLADLPVSLAGTIPAGAADLPDFADRAAEWLDPLLNEPAVATPPAGRIVTGKRIAIALLLVVAVAALQVLYMISLSADDPPEVESQPVRGYVEVQTAHALPPPAAHSAVPAPVPAGCSPTRSGVPRTVPDAATTARVNAAWSRIEAVLGARAPLVAASLRPGALAADLATVEGLIGTPFPADLAASLLRHNGAATRTGFEFPPFFRYLGLDELYASWSTTCRVLGRTSIGGDWWHRSYVPFAAAITGGYLVVDARPGMGGRVGDYYPDAGTRFENQPRSLTDLLEGVAASLETGTPYAGYRPIITPDGTLDWAN</sequence>
<protein>
    <recommendedName>
        <fullName evidence="2">Knr4/Smi1-like domain-containing protein</fullName>
    </recommendedName>
</protein>
<proteinExistence type="predicted"/>
<feature type="domain" description="Knr4/Smi1-like" evidence="2">
    <location>
        <begin position="306"/>
        <end position="430"/>
    </location>
</feature>
<dbReference type="RefSeq" id="WP_204000176.1">
    <property type="nucleotide sequence ID" value="NZ_BOPG01000043.1"/>
</dbReference>
<feature type="transmembrane region" description="Helical" evidence="1">
    <location>
        <begin position="198"/>
        <end position="217"/>
    </location>
</feature>
<evidence type="ECO:0000313" key="3">
    <source>
        <dbReference type="EMBL" id="GIJ58823.1"/>
    </source>
</evidence>
<evidence type="ECO:0000259" key="2">
    <source>
        <dbReference type="SMART" id="SM00860"/>
    </source>
</evidence>
<keyword evidence="1" id="KW-0812">Transmembrane</keyword>
<dbReference type="Proteomes" id="UP000612585">
    <property type="component" value="Unassembled WGS sequence"/>
</dbReference>
<dbReference type="InterPro" id="IPR027417">
    <property type="entry name" value="P-loop_NTPase"/>
</dbReference>
<dbReference type="Pfam" id="PF13500">
    <property type="entry name" value="AAA_26"/>
    <property type="match status" value="1"/>
</dbReference>
<dbReference type="Pfam" id="PF09346">
    <property type="entry name" value="SMI1_KNR4"/>
    <property type="match status" value="1"/>
</dbReference>